<reference evidence="1 4" key="3">
    <citation type="submission" date="2018-11" db="EMBL/GenBank/DDBJ databases">
        <title>Complete Genome Sequence of Vbrio mediterranei 117-T6: a Potential Pathogen Bacteria Isolated from the Conchocelis of Pyropia.</title>
        <authorList>
            <person name="Liu Q."/>
        </authorList>
    </citation>
    <scope>NUCLEOTIDE SEQUENCE [LARGE SCALE GENOMIC DNA]</scope>
    <source>
        <strain evidence="1 4">117-T6</strain>
    </source>
</reference>
<evidence type="ECO:0008006" key="5">
    <source>
        <dbReference type="Google" id="ProtNLM"/>
    </source>
</evidence>
<evidence type="ECO:0000313" key="4">
    <source>
        <dbReference type="Proteomes" id="UP000279760"/>
    </source>
</evidence>
<dbReference type="EMBL" id="CP033578">
    <property type="protein sequence ID" value="AYV24525.1"/>
    <property type="molecule type" value="Genomic_DNA"/>
</dbReference>
<dbReference type="SUPFAM" id="SSF57783">
    <property type="entry name" value="Zinc beta-ribbon"/>
    <property type="match status" value="1"/>
</dbReference>
<proteinExistence type="predicted"/>
<accession>A0A2S9ZQ19</accession>
<dbReference type="AlphaFoldDB" id="A0A2S9ZQ19"/>
<reference evidence="2 3" key="2">
    <citation type="submission" date="2018-03" db="EMBL/GenBank/DDBJ databases">
        <title>Genetic Diversity and Phenotypic Plasticity of AHL Mediated Quorum Sensing in Environmental Strains of Vibrio mediterranei.</title>
        <authorList>
            <person name="Lantoine F."/>
            <person name="Vouve F."/>
        </authorList>
    </citation>
    <scope>NUCLEOTIDE SEQUENCE [LARGE SCALE GENOMIC DNA]</scope>
    <source>
        <strain evidence="2 3">17LN0615E</strain>
    </source>
</reference>
<evidence type="ECO:0000313" key="1">
    <source>
        <dbReference type="EMBL" id="AYV24525.1"/>
    </source>
</evidence>
<evidence type="ECO:0000313" key="2">
    <source>
        <dbReference type="EMBL" id="PRQ67772.1"/>
    </source>
</evidence>
<dbReference type="Proteomes" id="UP000279760">
    <property type="component" value="Chromosome 2"/>
</dbReference>
<gene>
    <name evidence="2" type="ORF">COR51_08950</name>
    <name evidence="1" type="ORF">ECB94_25070</name>
</gene>
<sequence length="70" mass="7835">MSHSKSQEPYTGLCPECGADEGLLSEDNETFLCAECGYYTTELTKQTTRSYQQKFNATSIKPFTLNCSVH</sequence>
<name>A0A2S9ZQ19_9VIBR</name>
<dbReference type="Proteomes" id="UP000238163">
    <property type="component" value="Unassembled WGS sequence"/>
</dbReference>
<reference evidence="2" key="1">
    <citation type="submission" date="2017-09" db="EMBL/GenBank/DDBJ databases">
        <authorList>
            <person name="Girard L."/>
            <person name="Lami R."/>
            <person name="Suzuki M."/>
            <person name="Baudart J."/>
        </authorList>
    </citation>
    <scope>NUCLEOTIDE SEQUENCE</scope>
    <source>
        <strain evidence="2">17LN0615E</strain>
    </source>
</reference>
<dbReference type="GeneID" id="64088675"/>
<protein>
    <recommendedName>
        <fullName evidence="5">Transcription initiation factor TFIIIB</fullName>
    </recommendedName>
</protein>
<organism evidence="1 4">
    <name type="scientific">Vibrio mediterranei</name>
    <dbReference type="NCBI Taxonomy" id="689"/>
    <lineage>
        <taxon>Bacteria</taxon>
        <taxon>Pseudomonadati</taxon>
        <taxon>Pseudomonadota</taxon>
        <taxon>Gammaproteobacteria</taxon>
        <taxon>Vibrionales</taxon>
        <taxon>Vibrionaceae</taxon>
        <taxon>Vibrio</taxon>
    </lineage>
</organism>
<dbReference type="RefSeq" id="WP_006074373.1">
    <property type="nucleotide sequence ID" value="NZ_CP018309.1"/>
</dbReference>
<keyword evidence="3" id="KW-1185">Reference proteome</keyword>
<evidence type="ECO:0000313" key="3">
    <source>
        <dbReference type="Proteomes" id="UP000238163"/>
    </source>
</evidence>
<dbReference type="EMBL" id="NWTN01000004">
    <property type="protein sequence ID" value="PRQ67772.1"/>
    <property type="molecule type" value="Genomic_DNA"/>
</dbReference>